<dbReference type="OrthoDB" id="70513at2"/>
<accession>A0A545UDM3</accession>
<dbReference type="Proteomes" id="UP000315439">
    <property type="component" value="Unassembled WGS sequence"/>
</dbReference>
<dbReference type="SUPFAM" id="SSF53474">
    <property type="entry name" value="alpha/beta-Hydrolases"/>
    <property type="match status" value="1"/>
</dbReference>
<keyword evidence="2" id="KW-1185">Reference proteome</keyword>
<dbReference type="EMBL" id="VIKS01000007">
    <property type="protein sequence ID" value="TQV87572.1"/>
    <property type="molecule type" value="Genomic_DNA"/>
</dbReference>
<sequence length="276" mass="32063">MSKKVAVITIHGMGNTEKDYADELFEKLRKYIGVDKRKVHFGSVYYQDILQPNEERVFKKMKKAGIDYKKLRRFFLYGFSDAVGLEHKSHLTDSPYYQTQVRIRTSLSEAFQAMNNESNPVVFICHSLGGQVLNNYIWDAQMPNAGRGIWKGKTKDNSKEDNFLRLKSLNTLYTTGCNIPIFLSAWDEDDIKAVAHDSKGYNFKWHNYYDEDDVLGWPLKPLSYSYKNAVFKDHEINADGGFLGKLWRGWNPMSHGGYWTDRDFTKPVARQIRTLI</sequence>
<evidence type="ECO:0000313" key="1">
    <source>
        <dbReference type="EMBL" id="TQV87572.1"/>
    </source>
</evidence>
<name>A0A545UDM3_9GAMM</name>
<proteinExistence type="predicted"/>
<dbReference type="AlphaFoldDB" id="A0A545UDM3"/>
<protein>
    <recommendedName>
        <fullName evidence="3">DUF676 domain-containing protein</fullName>
    </recommendedName>
</protein>
<dbReference type="RefSeq" id="WP_142893750.1">
    <property type="nucleotide sequence ID" value="NZ_ML660164.1"/>
</dbReference>
<gene>
    <name evidence="1" type="ORF">FLL46_11920</name>
</gene>
<evidence type="ECO:0000313" key="2">
    <source>
        <dbReference type="Proteomes" id="UP000315439"/>
    </source>
</evidence>
<reference evidence="1 2" key="1">
    <citation type="submission" date="2019-07" db="EMBL/GenBank/DDBJ databases">
        <title>Draft genome for Aliikangiella sp. M105.</title>
        <authorList>
            <person name="Wang G."/>
        </authorList>
    </citation>
    <scope>NUCLEOTIDE SEQUENCE [LARGE SCALE GENOMIC DNA]</scope>
    <source>
        <strain evidence="1 2">M105</strain>
    </source>
</reference>
<dbReference type="InterPro" id="IPR029058">
    <property type="entry name" value="AB_hydrolase_fold"/>
</dbReference>
<comment type="caution">
    <text evidence="1">The sequence shown here is derived from an EMBL/GenBank/DDBJ whole genome shotgun (WGS) entry which is preliminary data.</text>
</comment>
<organism evidence="1 2">
    <name type="scientific">Aliikangiella coralliicola</name>
    <dbReference type="NCBI Taxonomy" id="2592383"/>
    <lineage>
        <taxon>Bacteria</taxon>
        <taxon>Pseudomonadati</taxon>
        <taxon>Pseudomonadota</taxon>
        <taxon>Gammaproteobacteria</taxon>
        <taxon>Oceanospirillales</taxon>
        <taxon>Pleioneaceae</taxon>
        <taxon>Aliikangiella</taxon>
    </lineage>
</organism>
<evidence type="ECO:0008006" key="3">
    <source>
        <dbReference type="Google" id="ProtNLM"/>
    </source>
</evidence>